<dbReference type="InterPro" id="IPR045864">
    <property type="entry name" value="aa-tRNA-synth_II/BPL/LPL"/>
</dbReference>
<comment type="catalytic activity">
    <reaction evidence="6">
        <text>biotin + L-lysyl-[protein] + ATP = N(6)-biotinyl-L-lysyl-[protein] + AMP + diphosphate + H(+)</text>
        <dbReference type="Rhea" id="RHEA:11756"/>
        <dbReference type="Rhea" id="RHEA-COMP:9752"/>
        <dbReference type="Rhea" id="RHEA-COMP:10505"/>
        <dbReference type="ChEBI" id="CHEBI:15378"/>
        <dbReference type="ChEBI" id="CHEBI:29969"/>
        <dbReference type="ChEBI" id="CHEBI:30616"/>
        <dbReference type="ChEBI" id="CHEBI:33019"/>
        <dbReference type="ChEBI" id="CHEBI:57586"/>
        <dbReference type="ChEBI" id="CHEBI:83144"/>
        <dbReference type="ChEBI" id="CHEBI:456215"/>
        <dbReference type="EC" id="6.3.4.15"/>
    </reaction>
</comment>
<feature type="domain" description="BPL/LPL catalytic" evidence="7">
    <location>
        <begin position="1"/>
        <end position="167"/>
    </location>
</feature>
<evidence type="ECO:0000313" key="9">
    <source>
        <dbReference type="Proteomes" id="UP000018914"/>
    </source>
</evidence>
<dbReference type="Pfam" id="PF03099">
    <property type="entry name" value="BPL_LplA_LipB"/>
    <property type="match status" value="1"/>
</dbReference>
<dbReference type="PANTHER" id="PTHR12835:SF5">
    <property type="entry name" value="BIOTIN--PROTEIN LIGASE"/>
    <property type="match status" value="1"/>
</dbReference>
<dbReference type="Proteomes" id="UP000018914">
    <property type="component" value="Chromosome"/>
</dbReference>
<organism evidence="9">
    <name type="scientific">Thermocrinis ruber</name>
    <dbReference type="NCBI Taxonomy" id="75906"/>
    <lineage>
        <taxon>Bacteria</taxon>
        <taxon>Pseudomonadati</taxon>
        <taxon>Aquificota</taxon>
        <taxon>Aquificia</taxon>
        <taxon>Aquificales</taxon>
        <taxon>Aquificaceae</taxon>
        <taxon>Thermocrinis</taxon>
    </lineage>
</organism>
<keyword evidence="2" id="KW-0547">Nucleotide-binding</keyword>
<dbReference type="OrthoDB" id="9807064at2"/>
<dbReference type="KEGG" id="trd:THERU_03825"/>
<dbReference type="STRING" id="75906.THERU_03825"/>
<dbReference type="Pfam" id="PF02237">
    <property type="entry name" value="BPL_C"/>
    <property type="match status" value="1"/>
</dbReference>
<dbReference type="EMBL" id="CP007028">
    <property type="protein sequence ID" value="AHE95955.1"/>
    <property type="molecule type" value="Genomic_DNA"/>
</dbReference>
<dbReference type="NCBIfam" id="TIGR00121">
    <property type="entry name" value="birA_ligase"/>
    <property type="match status" value="1"/>
</dbReference>
<dbReference type="InterPro" id="IPR004408">
    <property type="entry name" value="Biotin_CoA_COase_ligase"/>
</dbReference>
<dbReference type="SUPFAM" id="SSF55681">
    <property type="entry name" value="Class II aaRS and biotin synthetases"/>
    <property type="match status" value="1"/>
</dbReference>
<dbReference type="CDD" id="cd16442">
    <property type="entry name" value="BPL"/>
    <property type="match status" value="1"/>
</dbReference>
<dbReference type="PROSITE" id="PS51733">
    <property type="entry name" value="BPL_LPL_CATALYTIC"/>
    <property type="match status" value="1"/>
</dbReference>
<dbReference type="Gene3D" id="3.30.930.10">
    <property type="entry name" value="Bira Bifunctional Protein, Domain 2"/>
    <property type="match status" value="1"/>
</dbReference>
<evidence type="ECO:0000259" key="7">
    <source>
        <dbReference type="PROSITE" id="PS51733"/>
    </source>
</evidence>
<evidence type="ECO:0000256" key="4">
    <source>
        <dbReference type="ARBA" id="ARBA00023267"/>
    </source>
</evidence>
<dbReference type="eggNOG" id="COG0340">
    <property type="taxonomic scope" value="Bacteria"/>
</dbReference>
<keyword evidence="4" id="KW-0092">Biotin</keyword>
<dbReference type="Gene3D" id="2.30.30.100">
    <property type="match status" value="1"/>
</dbReference>
<keyword evidence="3" id="KW-0067">ATP-binding</keyword>
<protein>
    <recommendedName>
        <fullName evidence="5">biotin--[biotin carboxyl-carrier protein] ligase</fullName>
        <ecNumber evidence="5">6.3.4.15</ecNumber>
    </recommendedName>
</protein>
<evidence type="ECO:0000313" key="8">
    <source>
        <dbReference type="EMBL" id="AHE95955.1"/>
    </source>
</evidence>
<dbReference type="EC" id="6.3.4.15" evidence="5"/>
<reference evidence="8 9" key="1">
    <citation type="submission" date="2013-12" db="EMBL/GenBank/DDBJ databases">
        <authorList>
            <consortium name="DOE Joint Genome Institute"/>
            <person name="Eisen J."/>
            <person name="Huntemann M."/>
            <person name="Han J."/>
            <person name="Chen A."/>
            <person name="Kyrpides N."/>
            <person name="Mavromatis K."/>
            <person name="Markowitz V."/>
            <person name="Palaniappan K."/>
            <person name="Ivanova N."/>
            <person name="Schaumberg A."/>
            <person name="Pati A."/>
            <person name="Liolios K."/>
            <person name="Nordberg H.P."/>
            <person name="Cantor M.N."/>
            <person name="Hua S.X."/>
            <person name="Woyke T."/>
        </authorList>
    </citation>
    <scope>NUCLEOTIDE SEQUENCE [LARGE SCALE GENOMIC DNA]</scope>
    <source>
        <strain evidence="8 9">DSM 23557</strain>
    </source>
</reference>
<evidence type="ECO:0000256" key="2">
    <source>
        <dbReference type="ARBA" id="ARBA00022741"/>
    </source>
</evidence>
<keyword evidence="9" id="KW-1185">Reference proteome</keyword>
<dbReference type="GO" id="GO:0004077">
    <property type="term" value="F:biotin--[biotin carboxyl-carrier protein] ligase activity"/>
    <property type="evidence" value="ECO:0007669"/>
    <property type="project" value="UniProtKB-EC"/>
</dbReference>
<name>W0DGE5_9AQUI</name>
<dbReference type="InterPro" id="IPR004143">
    <property type="entry name" value="BPL_LPL_catalytic"/>
</dbReference>
<dbReference type="InterPro" id="IPR008988">
    <property type="entry name" value="Transcriptional_repressor_C"/>
</dbReference>
<dbReference type="GO" id="GO:0005737">
    <property type="term" value="C:cytoplasm"/>
    <property type="evidence" value="ECO:0007669"/>
    <property type="project" value="TreeGrafter"/>
</dbReference>
<gene>
    <name evidence="8" type="ORF">THERU_03825</name>
</gene>
<dbReference type="GO" id="GO:0005524">
    <property type="term" value="F:ATP binding"/>
    <property type="evidence" value="ECO:0007669"/>
    <property type="project" value="UniProtKB-KW"/>
</dbReference>
<evidence type="ECO:0000256" key="3">
    <source>
        <dbReference type="ARBA" id="ARBA00022840"/>
    </source>
</evidence>
<dbReference type="HOGENOM" id="CLU_051096_5_2_0"/>
<dbReference type="PANTHER" id="PTHR12835">
    <property type="entry name" value="BIOTIN PROTEIN LIGASE"/>
    <property type="match status" value="1"/>
</dbReference>
<sequence length="234" mass="26935">MIGDFMLWLEETGSTQNILKEFSFPYGTVVVANRQWEGRGRFGRKWHSEEGGLYFSFLLRAEDFKELLPLPLVVGYGVLLQIERKGFKPMLKWVNDVYVSGKKVCGVLVERSKEKVVVGVGINLNQKEFPSDLMATSLYMLRNEVFEKKDFLLETLEILDRVLEEFKNFGFEKFRPAIRQRLMFLGEEVVVYSQEPVVGIFEDIDQEGSLLLRTAQGLLKFNAGKVSLRGSKIF</sequence>
<evidence type="ECO:0000256" key="1">
    <source>
        <dbReference type="ARBA" id="ARBA00022598"/>
    </source>
</evidence>
<evidence type="ECO:0000256" key="5">
    <source>
        <dbReference type="ARBA" id="ARBA00024227"/>
    </source>
</evidence>
<dbReference type="AlphaFoldDB" id="W0DGE5"/>
<accession>W0DGE5</accession>
<proteinExistence type="predicted"/>
<keyword evidence="1 8" id="KW-0436">Ligase</keyword>
<dbReference type="InterPro" id="IPR003142">
    <property type="entry name" value="BPL_C"/>
</dbReference>
<evidence type="ECO:0000256" key="6">
    <source>
        <dbReference type="ARBA" id="ARBA00047846"/>
    </source>
</evidence>
<dbReference type="SUPFAM" id="SSF50037">
    <property type="entry name" value="C-terminal domain of transcriptional repressors"/>
    <property type="match status" value="1"/>
</dbReference>